<dbReference type="InterPro" id="IPR041588">
    <property type="entry name" value="Integrase_H2C2"/>
</dbReference>
<dbReference type="AlphaFoldDB" id="A0A371I2Q5"/>
<gene>
    <name evidence="3" type="primary">Tf2-6</name>
    <name evidence="3" type="ORF">CR513_06309</name>
</gene>
<dbReference type="OrthoDB" id="1427148at2759"/>
<evidence type="ECO:0000313" key="3">
    <source>
        <dbReference type="EMBL" id="RDY09320.1"/>
    </source>
</evidence>
<feature type="domain" description="Integrase zinc-binding" evidence="2">
    <location>
        <begin position="5"/>
        <end position="30"/>
    </location>
</feature>
<proteinExistence type="predicted"/>
<evidence type="ECO:0000313" key="4">
    <source>
        <dbReference type="Proteomes" id="UP000257109"/>
    </source>
</evidence>
<name>A0A371I2Q5_MUCPR</name>
<dbReference type="InterPro" id="IPR036397">
    <property type="entry name" value="RNaseH_sf"/>
</dbReference>
<accession>A0A371I2Q5</accession>
<comment type="caution">
    <text evidence="3">The sequence shown here is derived from an EMBL/GenBank/DDBJ whole genome shotgun (WGS) entry which is preliminary data.</text>
</comment>
<reference evidence="3" key="1">
    <citation type="submission" date="2018-05" db="EMBL/GenBank/DDBJ databases">
        <title>Draft genome of Mucuna pruriens seed.</title>
        <authorList>
            <person name="Nnadi N.E."/>
            <person name="Vos R."/>
            <person name="Hasami M.H."/>
            <person name="Devisetty U.K."/>
            <person name="Aguiy J.C."/>
        </authorList>
    </citation>
    <scope>NUCLEOTIDE SEQUENCE [LARGE SCALE GENOMIC DNA]</scope>
    <source>
        <strain evidence="3">JCA_2017</strain>
    </source>
</reference>
<dbReference type="PANTHER" id="PTHR45835">
    <property type="entry name" value="YALI0A06105P"/>
    <property type="match status" value="1"/>
</dbReference>
<keyword evidence="4" id="KW-1185">Reference proteome</keyword>
<evidence type="ECO:0000259" key="2">
    <source>
        <dbReference type="Pfam" id="PF17921"/>
    </source>
</evidence>
<dbReference type="Gene3D" id="3.30.420.10">
    <property type="entry name" value="Ribonuclease H-like superfamily/Ribonuclease H"/>
    <property type="match status" value="1"/>
</dbReference>
<protein>
    <submittedName>
        <fullName evidence="3">Tf2-6</fullName>
    </submittedName>
</protein>
<dbReference type="Pfam" id="PF17921">
    <property type="entry name" value="Integrase_H2C2"/>
    <property type="match status" value="1"/>
</dbReference>
<sequence>MVVAVFYWKHMRRDIEKFVQDCEVCQQNKYQAMKLVALLQPLRILVQVWEEVSMNFLGGLPISIGKDTIMVVVDRLTKSAQLISLHHPYSTKDVAKAFIYEVVFYQWVSQTVDEMVDMGKILVQLPSYNASISMSPFHALYGREPPTVIKYQQEGTVVQELKEVLEVRKRMSKESQMLIKLDNLPDHENTWEDFPQFHLEEKSKAGEGEENNSRDRSGPSGNKTKDYRGYGKSGVTTLRNKHIHGNPNWTGPSVYVTSESPY</sequence>
<feature type="compositionally biased region" description="Polar residues" evidence="1">
    <location>
        <begin position="247"/>
        <end position="262"/>
    </location>
</feature>
<dbReference type="EMBL" id="QJKJ01001076">
    <property type="protein sequence ID" value="RDY09320.1"/>
    <property type="molecule type" value="Genomic_DNA"/>
</dbReference>
<evidence type="ECO:0000256" key="1">
    <source>
        <dbReference type="SAM" id="MobiDB-lite"/>
    </source>
</evidence>
<dbReference type="STRING" id="157652.A0A371I2Q5"/>
<feature type="compositionally biased region" description="Basic and acidic residues" evidence="1">
    <location>
        <begin position="202"/>
        <end position="229"/>
    </location>
</feature>
<feature type="region of interest" description="Disordered" evidence="1">
    <location>
        <begin position="202"/>
        <end position="262"/>
    </location>
</feature>
<feature type="non-terminal residue" evidence="3">
    <location>
        <position position="1"/>
    </location>
</feature>
<organism evidence="3 4">
    <name type="scientific">Mucuna pruriens</name>
    <name type="common">Velvet bean</name>
    <name type="synonym">Dolichos pruriens</name>
    <dbReference type="NCBI Taxonomy" id="157652"/>
    <lineage>
        <taxon>Eukaryota</taxon>
        <taxon>Viridiplantae</taxon>
        <taxon>Streptophyta</taxon>
        <taxon>Embryophyta</taxon>
        <taxon>Tracheophyta</taxon>
        <taxon>Spermatophyta</taxon>
        <taxon>Magnoliopsida</taxon>
        <taxon>eudicotyledons</taxon>
        <taxon>Gunneridae</taxon>
        <taxon>Pentapetalae</taxon>
        <taxon>rosids</taxon>
        <taxon>fabids</taxon>
        <taxon>Fabales</taxon>
        <taxon>Fabaceae</taxon>
        <taxon>Papilionoideae</taxon>
        <taxon>50 kb inversion clade</taxon>
        <taxon>NPAAA clade</taxon>
        <taxon>indigoferoid/millettioid clade</taxon>
        <taxon>Phaseoleae</taxon>
        <taxon>Mucuna</taxon>
    </lineage>
</organism>
<dbReference type="Proteomes" id="UP000257109">
    <property type="component" value="Unassembled WGS sequence"/>
</dbReference>
<dbReference type="Gene3D" id="1.10.340.70">
    <property type="match status" value="1"/>
</dbReference>
<dbReference type="PANTHER" id="PTHR45835:SF99">
    <property type="entry name" value="CHROMO DOMAIN-CONTAINING PROTEIN-RELATED"/>
    <property type="match status" value="1"/>
</dbReference>
<dbReference type="GO" id="GO:0003676">
    <property type="term" value="F:nucleic acid binding"/>
    <property type="evidence" value="ECO:0007669"/>
    <property type="project" value="InterPro"/>
</dbReference>